<comment type="caution">
    <text evidence="1">The sequence shown here is derived from an EMBL/GenBank/DDBJ whole genome shotgun (WGS) entry which is preliminary data.</text>
</comment>
<dbReference type="InterPro" id="IPR036128">
    <property type="entry name" value="Plus3-like_sf"/>
</dbReference>
<dbReference type="GO" id="GO:0003677">
    <property type="term" value="F:DNA binding"/>
    <property type="evidence" value="ECO:0007669"/>
    <property type="project" value="InterPro"/>
</dbReference>
<keyword evidence="2" id="KW-1185">Reference proteome</keyword>
<dbReference type="SUPFAM" id="SSF159042">
    <property type="entry name" value="Plus3-like"/>
    <property type="match status" value="1"/>
</dbReference>
<proteinExistence type="predicted"/>
<name>A0AAD7HS03_9AGAR</name>
<dbReference type="EMBL" id="JARKIB010000183">
    <property type="protein sequence ID" value="KAJ7726954.1"/>
    <property type="molecule type" value="Genomic_DNA"/>
</dbReference>
<accession>A0AAD7HS03</accession>
<reference evidence="1" key="1">
    <citation type="submission" date="2023-03" db="EMBL/GenBank/DDBJ databases">
        <title>Massive genome expansion in bonnet fungi (Mycena s.s.) driven by repeated elements and novel gene families across ecological guilds.</title>
        <authorList>
            <consortium name="Lawrence Berkeley National Laboratory"/>
            <person name="Harder C.B."/>
            <person name="Miyauchi S."/>
            <person name="Viragh M."/>
            <person name="Kuo A."/>
            <person name="Thoen E."/>
            <person name="Andreopoulos B."/>
            <person name="Lu D."/>
            <person name="Skrede I."/>
            <person name="Drula E."/>
            <person name="Henrissat B."/>
            <person name="Morin E."/>
            <person name="Kohler A."/>
            <person name="Barry K."/>
            <person name="LaButti K."/>
            <person name="Morin E."/>
            <person name="Salamov A."/>
            <person name="Lipzen A."/>
            <person name="Mereny Z."/>
            <person name="Hegedus B."/>
            <person name="Baldrian P."/>
            <person name="Stursova M."/>
            <person name="Weitz H."/>
            <person name="Taylor A."/>
            <person name="Grigoriev I.V."/>
            <person name="Nagy L.G."/>
            <person name="Martin F."/>
            <person name="Kauserud H."/>
        </authorList>
    </citation>
    <scope>NUCLEOTIDE SEQUENCE</scope>
    <source>
        <strain evidence="1">CBHHK182m</strain>
    </source>
</reference>
<dbReference type="AlphaFoldDB" id="A0AAD7HS03"/>
<sequence>MVRQKRRGLWTGQVMSRGRWLTYTQQEFERLVDTCAKDGVSLPTRREVDERYAEMQKWTKRVVTEAEVTAMVARKRFATARCSGIVQTRRYARYRVDMNVGG</sequence>
<gene>
    <name evidence="1" type="ORF">B0H16DRAFT_1471202</name>
</gene>
<protein>
    <submittedName>
        <fullName evidence="1">Uncharacterized protein</fullName>
    </submittedName>
</protein>
<organism evidence="1 2">
    <name type="scientific">Mycena metata</name>
    <dbReference type="NCBI Taxonomy" id="1033252"/>
    <lineage>
        <taxon>Eukaryota</taxon>
        <taxon>Fungi</taxon>
        <taxon>Dikarya</taxon>
        <taxon>Basidiomycota</taxon>
        <taxon>Agaricomycotina</taxon>
        <taxon>Agaricomycetes</taxon>
        <taxon>Agaricomycetidae</taxon>
        <taxon>Agaricales</taxon>
        <taxon>Marasmiineae</taxon>
        <taxon>Mycenaceae</taxon>
        <taxon>Mycena</taxon>
    </lineage>
</organism>
<dbReference type="Proteomes" id="UP001215598">
    <property type="component" value="Unassembled WGS sequence"/>
</dbReference>
<evidence type="ECO:0000313" key="2">
    <source>
        <dbReference type="Proteomes" id="UP001215598"/>
    </source>
</evidence>
<evidence type="ECO:0000313" key="1">
    <source>
        <dbReference type="EMBL" id="KAJ7726954.1"/>
    </source>
</evidence>